<keyword evidence="2" id="KW-1185">Reference proteome</keyword>
<sequence length="84" mass="9776">MGPGLMTQQRLDEIFNSCYTQSPRHFTRFFATDLTKAEAEDDTVLVRNPHTGNTEQYTYRFSQPVQPIRPYEQLQIARHGASRN</sequence>
<comment type="caution">
    <text evidence="1">The sequence shown here is derived from an EMBL/GenBank/DDBJ whole genome shotgun (WGS) entry which is preliminary data.</text>
</comment>
<name>A0A7K0DNB8_9NOCA</name>
<dbReference type="Proteomes" id="UP000431401">
    <property type="component" value="Unassembled WGS sequence"/>
</dbReference>
<dbReference type="RefSeq" id="WP_153341998.1">
    <property type="nucleotide sequence ID" value="NZ_WEGI01000005.1"/>
</dbReference>
<evidence type="ECO:0000313" key="2">
    <source>
        <dbReference type="Proteomes" id="UP000431401"/>
    </source>
</evidence>
<gene>
    <name evidence="1" type="ORF">NRB56_28160</name>
</gene>
<organism evidence="1 2">
    <name type="scientific">Nocardia aurantia</name>
    <dbReference type="NCBI Taxonomy" id="2585199"/>
    <lineage>
        <taxon>Bacteria</taxon>
        <taxon>Bacillati</taxon>
        <taxon>Actinomycetota</taxon>
        <taxon>Actinomycetes</taxon>
        <taxon>Mycobacteriales</taxon>
        <taxon>Nocardiaceae</taxon>
        <taxon>Nocardia</taxon>
    </lineage>
</organism>
<proteinExistence type="predicted"/>
<evidence type="ECO:0000313" key="1">
    <source>
        <dbReference type="EMBL" id="MQY27233.1"/>
    </source>
</evidence>
<reference evidence="1 2" key="1">
    <citation type="submission" date="2019-10" db="EMBL/GenBank/DDBJ databases">
        <title>Nocardia macrotermitis sp. nov. and Nocardia aurantia sp. nov., isolated from the gut of fungus growing-termite Macrotermes natalensis.</title>
        <authorList>
            <person name="Benndorf R."/>
            <person name="Schwitalla J."/>
            <person name="Martin K."/>
            <person name="De Beer W."/>
            <person name="Kaster A.-K."/>
            <person name="Vollmers J."/>
            <person name="Poulsen M."/>
            <person name="Beemelmanns C."/>
        </authorList>
    </citation>
    <scope>NUCLEOTIDE SEQUENCE [LARGE SCALE GENOMIC DNA]</scope>
    <source>
        <strain evidence="1 2">RB56</strain>
    </source>
</reference>
<accession>A0A7K0DNB8</accession>
<dbReference type="EMBL" id="WEGI01000005">
    <property type="protein sequence ID" value="MQY27233.1"/>
    <property type="molecule type" value="Genomic_DNA"/>
</dbReference>
<dbReference type="AlphaFoldDB" id="A0A7K0DNB8"/>
<protein>
    <submittedName>
        <fullName evidence="1">Uncharacterized protein</fullName>
    </submittedName>
</protein>